<protein>
    <submittedName>
        <fullName evidence="2">Uncharacterized protein</fullName>
    </submittedName>
</protein>
<keyword evidence="3" id="KW-1185">Reference proteome</keyword>
<evidence type="ECO:0000256" key="1">
    <source>
        <dbReference type="SAM" id="SignalP"/>
    </source>
</evidence>
<evidence type="ECO:0000313" key="2">
    <source>
        <dbReference type="EMBL" id="KIK61400.1"/>
    </source>
</evidence>
<dbReference type="HOGENOM" id="CLU_1540240_0_0_1"/>
<accession>A0A0D0BCH2</accession>
<reference evidence="2 3" key="1">
    <citation type="submission" date="2014-04" db="EMBL/GenBank/DDBJ databases">
        <title>Evolutionary Origins and Diversification of the Mycorrhizal Mutualists.</title>
        <authorList>
            <consortium name="DOE Joint Genome Institute"/>
            <consortium name="Mycorrhizal Genomics Consortium"/>
            <person name="Kohler A."/>
            <person name="Kuo A."/>
            <person name="Nagy L.G."/>
            <person name="Floudas D."/>
            <person name="Copeland A."/>
            <person name="Barry K.W."/>
            <person name="Cichocki N."/>
            <person name="Veneault-Fourrey C."/>
            <person name="LaButti K."/>
            <person name="Lindquist E.A."/>
            <person name="Lipzen A."/>
            <person name="Lundell T."/>
            <person name="Morin E."/>
            <person name="Murat C."/>
            <person name="Riley R."/>
            <person name="Ohm R."/>
            <person name="Sun H."/>
            <person name="Tunlid A."/>
            <person name="Henrissat B."/>
            <person name="Grigoriev I.V."/>
            <person name="Hibbett D.S."/>
            <person name="Martin F."/>
        </authorList>
    </citation>
    <scope>NUCLEOTIDE SEQUENCE [LARGE SCALE GENOMIC DNA]</scope>
    <source>
        <strain evidence="2 3">FD-317 M1</strain>
    </source>
</reference>
<sequence>MRLSTLFTALALVTGVCAVPLLDGKKTGARGLPLYRGGADQRPAKDPHSQSGTIFRVTFHTGPQGVAGHNQATEHEAQQVVKDLLNFQEAKRAVGLPTSQNSHIEFQFTNRYPYQEIPQGGSVLFEFTTSPTLQNCNPKCSGWAAYSDSNDHSDPHGMIQKSNGNVIFDHLSQN</sequence>
<dbReference type="EMBL" id="KN834771">
    <property type="protein sequence ID" value="KIK61400.1"/>
    <property type="molecule type" value="Genomic_DNA"/>
</dbReference>
<organism evidence="2 3">
    <name type="scientific">Collybiopsis luxurians FD-317 M1</name>
    <dbReference type="NCBI Taxonomy" id="944289"/>
    <lineage>
        <taxon>Eukaryota</taxon>
        <taxon>Fungi</taxon>
        <taxon>Dikarya</taxon>
        <taxon>Basidiomycota</taxon>
        <taxon>Agaricomycotina</taxon>
        <taxon>Agaricomycetes</taxon>
        <taxon>Agaricomycetidae</taxon>
        <taxon>Agaricales</taxon>
        <taxon>Marasmiineae</taxon>
        <taxon>Omphalotaceae</taxon>
        <taxon>Collybiopsis</taxon>
        <taxon>Collybiopsis luxurians</taxon>
    </lineage>
</organism>
<gene>
    <name evidence="2" type="ORF">GYMLUDRAFT_84977</name>
</gene>
<name>A0A0D0BCH2_9AGAR</name>
<keyword evidence="1" id="KW-0732">Signal</keyword>
<dbReference type="Proteomes" id="UP000053593">
    <property type="component" value="Unassembled WGS sequence"/>
</dbReference>
<evidence type="ECO:0000313" key="3">
    <source>
        <dbReference type="Proteomes" id="UP000053593"/>
    </source>
</evidence>
<proteinExistence type="predicted"/>
<feature type="chain" id="PRO_5002207677" evidence="1">
    <location>
        <begin position="19"/>
        <end position="174"/>
    </location>
</feature>
<dbReference type="AlphaFoldDB" id="A0A0D0BCH2"/>
<feature type="signal peptide" evidence="1">
    <location>
        <begin position="1"/>
        <end position="18"/>
    </location>
</feature>